<sequence>MTSEYVTFGLAPAIRAGGVLADGAYQTHRDFLDFVVDGRPLLARLADLDAVSPLAADIGPSALAEQVRRLLLEAEAPLEGGRRVIYGCPECEGLECGAVTAVVERDGPDVVWRDFVWQTGDTPDVERDGYHDIGPYRFRGEQYRAALKRLLTADGAPAPEVPTGPRALLIGQRAAVLAKLAAALRTIGIGAEITLDAVGAHADELRKYGAVVFGRTVRPGECDAVRDAFAAARSDAVCVTALAPIVPLLVAQVEQALDRTPHDRRRLLGLTAVAGGAEAVVEVASACRVRLAAHRLDRLSRPHAHELFDTVLAPGTHHIPLDPRAVRGRSFLTARTSDAVRVTPVDRWRQAPGGLRFGPSGD</sequence>
<name>A0A1H4W258_STRMJ</name>
<dbReference type="AlphaFoldDB" id="A0A1H4W258"/>
<reference evidence="2" key="1">
    <citation type="submission" date="2016-10" db="EMBL/GenBank/DDBJ databases">
        <authorList>
            <person name="Varghese N."/>
            <person name="Submissions S."/>
        </authorList>
    </citation>
    <scope>NUCLEOTIDE SEQUENCE [LARGE SCALE GENOMIC DNA]</scope>
    <source>
        <strain evidence="2">DSM 40318</strain>
    </source>
</reference>
<protein>
    <recommendedName>
        <fullName evidence="3">Oxidoreductase</fullName>
    </recommendedName>
</protein>
<gene>
    <name evidence="1" type="ORF">SAMN04490356_5879</name>
</gene>
<dbReference type="EMBL" id="FNST01000002">
    <property type="protein sequence ID" value="SEC87407.1"/>
    <property type="molecule type" value="Genomic_DNA"/>
</dbReference>
<dbReference type="RefSeq" id="WP_093465924.1">
    <property type="nucleotide sequence ID" value="NZ_FNST01000002.1"/>
</dbReference>
<evidence type="ECO:0008006" key="3">
    <source>
        <dbReference type="Google" id="ProtNLM"/>
    </source>
</evidence>
<dbReference type="Proteomes" id="UP000198609">
    <property type="component" value="Unassembled WGS sequence"/>
</dbReference>
<evidence type="ECO:0000313" key="2">
    <source>
        <dbReference type="Proteomes" id="UP000198609"/>
    </source>
</evidence>
<accession>A0A1H4W258</accession>
<keyword evidence="2" id="KW-1185">Reference proteome</keyword>
<organism evidence="1 2">
    <name type="scientific">Streptomyces melanosporofaciens</name>
    <dbReference type="NCBI Taxonomy" id="67327"/>
    <lineage>
        <taxon>Bacteria</taxon>
        <taxon>Bacillati</taxon>
        <taxon>Actinomycetota</taxon>
        <taxon>Actinomycetes</taxon>
        <taxon>Kitasatosporales</taxon>
        <taxon>Streptomycetaceae</taxon>
        <taxon>Streptomyces</taxon>
        <taxon>Streptomyces violaceusniger group</taxon>
    </lineage>
</organism>
<proteinExistence type="predicted"/>
<evidence type="ECO:0000313" key="1">
    <source>
        <dbReference type="EMBL" id="SEC87407.1"/>
    </source>
</evidence>